<dbReference type="Pfam" id="PF08534">
    <property type="entry name" value="Redoxin"/>
    <property type="match status" value="1"/>
</dbReference>
<dbReference type="PANTHER" id="PTHR42852">
    <property type="entry name" value="THIOL:DISULFIDE INTERCHANGE PROTEIN DSBE"/>
    <property type="match status" value="1"/>
</dbReference>
<feature type="transmembrane region" description="Helical" evidence="1">
    <location>
        <begin position="31"/>
        <end position="53"/>
    </location>
</feature>
<dbReference type="InterPro" id="IPR013766">
    <property type="entry name" value="Thioredoxin_domain"/>
</dbReference>
<reference evidence="3" key="1">
    <citation type="submission" date="2018-05" db="EMBL/GenBank/DDBJ databases">
        <authorList>
            <person name="Lanie J.A."/>
            <person name="Ng W.-L."/>
            <person name="Kazmierczak K.M."/>
            <person name="Andrzejewski T.M."/>
            <person name="Davidsen T.M."/>
            <person name="Wayne K.J."/>
            <person name="Tettelin H."/>
            <person name="Glass J.I."/>
            <person name="Rusch D."/>
            <person name="Podicherti R."/>
            <person name="Tsui H.-C.T."/>
            <person name="Winkler M.E."/>
        </authorList>
    </citation>
    <scope>NUCLEOTIDE SEQUENCE</scope>
</reference>
<dbReference type="EMBL" id="UINC01026609">
    <property type="protein sequence ID" value="SVB04362.1"/>
    <property type="molecule type" value="Genomic_DNA"/>
</dbReference>
<dbReference type="InterPro" id="IPR013740">
    <property type="entry name" value="Redoxin"/>
</dbReference>
<accession>A0A382ATG5</accession>
<name>A0A382ATG5_9ZZZZ</name>
<keyword evidence="1" id="KW-0472">Membrane</keyword>
<dbReference type="InterPro" id="IPR036249">
    <property type="entry name" value="Thioredoxin-like_sf"/>
</dbReference>
<proteinExistence type="predicted"/>
<sequence>MASKRRRKQLLKQDRVLEQRMDHRREAFSDVAQKVGVVVLVLLLVGAGVWYFFIYEPGAERPEPWQLQDTEGTWHDSDDYYKSGVTLVEFFHSKCSHCNQQAQPLNNLHLDYRDNLSGFLSIGGFKFGSNQDNMQSINDFRNSHGSGWPHLYDTSGGLMSKHDFRNYPSFMLVKDGYVVWDHSGQLSEKELAAVLEQHGVHSKFG</sequence>
<dbReference type="InterPro" id="IPR050553">
    <property type="entry name" value="Thioredoxin_ResA/DsbE_sf"/>
</dbReference>
<evidence type="ECO:0000256" key="1">
    <source>
        <dbReference type="SAM" id="Phobius"/>
    </source>
</evidence>
<evidence type="ECO:0000259" key="2">
    <source>
        <dbReference type="PROSITE" id="PS51352"/>
    </source>
</evidence>
<dbReference type="PANTHER" id="PTHR42852:SF13">
    <property type="entry name" value="PROTEIN DIPZ"/>
    <property type="match status" value="1"/>
</dbReference>
<keyword evidence="1" id="KW-0812">Transmembrane</keyword>
<organism evidence="3">
    <name type="scientific">marine metagenome</name>
    <dbReference type="NCBI Taxonomy" id="408172"/>
    <lineage>
        <taxon>unclassified sequences</taxon>
        <taxon>metagenomes</taxon>
        <taxon>ecological metagenomes</taxon>
    </lineage>
</organism>
<dbReference type="Gene3D" id="3.40.30.10">
    <property type="entry name" value="Glutaredoxin"/>
    <property type="match status" value="1"/>
</dbReference>
<evidence type="ECO:0000313" key="3">
    <source>
        <dbReference type="EMBL" id="SVB04362.1"/>
    </source>
</evidence>
<keyword evidence="1" id="KW-1133">Transmembrane helix</keyword>
<protein>
    <recommendedName>
        <fullName evidence="2">Thioredoxin domain-containing protein</fullName>
    </recommendedName>
</protein>
<dbReference type="SUPFAM" id="SSF52833">
    <property type="entry name" value="Thioredoxin-like"/>
    <property type="match status" value="1"/>
</dbReference>
<dbReference type="GO" id="GO:0016491">
    <property type="term" value="F:oxidoreductase activity"/>
    <property type="evidence" value="ECO:0007669"/>
    <property type="project" value="InterPro"/>
</dbReference>
<gene>
    <name evidence="3" type="ORF">METZ01_LOCUS157216</name>
</gene>
<dbReference type="AlphaFoldDB" id="A0A382ATG5"/>
<feature type="domain" description="Thioredoxin" evidence="2">
    <location>
        <begin position="55"/>
        <end position="200"/>
    </location>
</feature>
<dbReference type="PROSITE" id="PS51352">
    <property type="entry name" value="THIOREDOXIN_2"/>
    <property type="match status" value="1"/>
</dbReference>